<organism evidence="2 3">
    <name type="scientific">Vanessa tameamea</name>
    <name type="common">Kamehameha butterfly</name>
    <dbReference type="NCBI Taxonomy" id="334116"/>
    <lineage>
        <taxon>Eukaryota</taxon>
        <taxon>Metazoa</taxon>
        <taxon>Ecdysozoa</taxon>
        <taxon>Arthropoda</taxon>
        <taxon>Hexapoda</taxon>
        <taxon>Insecta</taxon>
        <taxon>Pterygota</taxon>
        <taxon>Neoptera</taxon>
        <taxon>Endopterygota</taxon>
        <taxon>Lepidoptera</taxon>
        <taxon>Glossata</taxon>
        <taxon>Ditrysia</taxon>
        <taxon>Papilionoidea</taxon>
        <taxon>Nymphalidae</taxon>
        <taxon>Nymphalinae</taxon>
        <taxon>Vanessa</taxon>
    </lineage>
</organism>
<feature type="signal peptide" evidence="1">
    <location>
        <begin position="1"/>
        <end position="15"/>
    </location>
</feature>
<reference evidence="3" key="1">
    <citation type="submission" date="2025-08" db="UniProtKB">
        <authorList>
            <consortium name="RefSeq"/>
        </authorList>
    </citation>
    <scope>IDENTIFICATION</scope>
    <source>
        <tissue evidence="3">Whole body</tissue>
    </source>
</reference>
<protein>
    <submittedName>
        <fullName evidence="3">Uncharacterized protein LOC113392549</fullName>
    </submittedName>
</protein>
<dbReference type="RefSeq" id="XP_026484828.2">
    <property type="nucleotide sequence ID" value="XM_026629043.2"/>
</dbReference>
<accession>A0A8B8HJ06</accession>
<name>A0A8B8HJ06_VANTA</name>
<evidence type="ECO:0000313" key="2">
    <source>
        <dbReference type="Proteomes" id="UP001652626"/>
    </source>
</evidence>
<dbReference type="Proteomes" id="UP001652626">
    <property type="component" value="Chromosome 5"/>
</dbReference>
<proteinExistence type="predicted"/>
<evidence type="ECO:0000313" key="3">
    <source>
        <dbReference type="RefSeq" id="XP_026484828.2"/>
    </source>
</evidence>
<feature type="chain" id="PRO_5047356609" evidence="1">
    <location>
        <begin position="16"/>
        <end position="224"/>
    </location>
</feature>
<dbReference type="OrthoDB" id="6902926at2759"/>
<dbReference type="OMA" id="IDACNVE"/>
<dbReference type="AlphaFoldDB" id="A0A8B8HJ06"/>
<sequence>MLGLVSILLVVGVHAVVGSPGLRATSPPYVQSKASFQSAKLYLQENIPYDNRNITNPEFRRHAAYGMIAAVTGKLVEAYHKNAKEYDPLKVLNDNVPVIWQNYNGEASKPVNSILAEAQAGIQPVTSLIDVLCLSTDDIDACNVEVEAKVAAGGDFLRNRANMLLQLGVVSDIIRNHRNEINDVAANDQQVPYLIHNVNSREYTSFVIELNKLYGLLRKNVNSH</sequence>
<dbReference type="GeneID" id="113392549"/>
<gene>
    <name evidence="3" type="primary">LOC113392549</name>
</gene>
<keyword evidence="2" id="KW-1185">Reference proteome</keyword>
<evidence type="ECO:0000256" key="1">
    <source>
        <dbReference type="SAM" id="SignalP"/>
    </source>
</evidence>
<keyword evidence="1" id="KW-0732">Signal</keyword>